<dbReference type="EMBL" id="CAMXCT010002617">
    <property type="protein sequence ID" value="CAI3999358.1"/>
    <property type="molecule type" value="Genomic_DNA"/>
</dbReference>
<dbReference type="PANTHER" id="PTHR23048">
    <property type="entry name" value="MYOSIN LIGHT CHAIN 1, 3"/>
    <property type="match status" value="1"/>
</dbReference>
<dbReference type="EMBL" id="CAMXCT030002617">
    <property type="protein sequence ID" value="CAL4786670.1"/>
    <property type="molecule type" value="Genomic_DNA"/>
</dbReference>
<dbReference type="PROSITE" id="PS00018">
    <property type="entry name" value="EF_HAND_1"/>
    <property type="match status" value="3"/>
</dbReference>
<feature type="domain" description="EF-hand" evidence="7">
    <location>
        <begin position="782"/>
        <end position="817"/>
    </location>
</feature>
<accession>A0A9P1CX82</accession>
<dbReference type="InterPro" id="IPR002048">
    <property type="entry name" value="EF_hand_dom"/>
</dbReference>
<dbReference type="InterPro" id="IPR011992">
    <property type="entry name" value="EF-hand-dom_pair"/>
</dbReference>
<evidence type="ECO:0000259" key="7">
    <source>
        <dbReference type="PROSITE" id="PS50222"/>
    </source>
</evidence>
<dbReference type="InterPro" id="IPR050230">
    <property type="entry name" value="CALM/Myosin/TropC-like"/>
</dbReference>
<evidence type="ECO:0000313" key="9">
    <source>
        <dbReference type="EMBL" id="CAL4786670.1"/>
    </source>
</evidence>
<sequence length="905" mass="101817">EDPDVYIQWHASQIYQQLPAELQAKAESSEASEELKSLVAKDALRQQELKKQRKGTVIPRWEPELPEPPPEEEAPLLPDMAMERQRPAEITTPQELKSPSGPSPTVPANMDAWANSPLSPQTPIEPEAEVVKSFVDTARSSEDLYKALKMLGHVEVNNEWVSAIVKDKFSDRNFLDASGALEPLRSRGGGDSATRKDGPIGLDFSKFLAEYEACHMNYVRMKFAEADVDGSGRVDAAELAQVLRRAGFTPITGVVEQLLLEVCPRAMEVTFVNFAKILGIMRYRLGFTLQEYSEIMAAFRREDRSGREKLNLLEARSCLDWLGFDISQEDLEAVWHEDLKVQAQANSSQTEEEYGINDFDMVRLVRAVREREAHFVARRLRELATRKGQELPEAVRRVVFCGEKMMDAAAVVTKAQLPELLSELNVTLASPDVMLEAVEVRRCGGAGALDDALPGLSQALKLSKAELTMEDIMPVLWHVRRYQGLSQTELDLAKQQFELCDEDGSGGMACSELEFAIRSLGFPVSYDEVQDQLDIWDMDESGEIEFVEFLKVVSYYKKKELQQVLQNMFTGSFSLSLQKNMTQRRFSKAGELKRGKSELPSMLLSSGHCPLRQDSGVLRSTEEDETELNLWGFSNLISEYRREINDEVRRNHGYTPGEVEELMQLFRVYDPENQGVIAKRQLRRLLLDCVPQAEKSQAGREQIAQMIKESDADRSGSIDFQEFLLLMRLVSNRCSRERLATWAKKFMAALIPLMRMLPGWRLAKRWPFSKPGSVVATHFSVRDLREFRKVFKSYATNSSGDMSFEELQSMLGSITRAAQGARGSQELLEILRRYSQGDNAVDFPEFLHVMRDLVAHNWGNINALTAKAPPPEPTPEVDALLPPPAPPPPEPPDPPAEAEAQAASG</sequence>
<keyword evidence="5" id="KW-0007">Acetylation</keyword>
<evidence type="ECO:0000256" key="6">
    <source>
        <dbReference type="SAM" id="MobiDB-lite"/>
    </source>
</evidence>
<keyword evidence="10" id="KW-1185">Reference proteome</keyword>
<dbReference type="AlphaFoldDB" id="A0A9P1CX82"/>
<feature type="region of interest" description="Disordered" evidence="6">
    <location>
        <begin position="865"/>
        <end position="905"/>
    </location>
</feature>
<proteinExistence type="predicted"/>
<evidence type="ECO:0000256" key="3">
    <source>
        <dbReference type="ARBA" id="ARBA00022737"/>
    </source>
</evidence>
<protein>
    <recommendedName>
        <fullName evidence="1">Calmodulin</fullName>
    </recommendedName>
</protein>
<dbReference type="Pfam" id="PF13499">
    <property type="entry name" value="EF-hand_7"/>
    <property type="match status" value="2"/>
</dbReference>
<evidence type="ECO:0000313" key="8">
    <source>
        <dbReference type="EMBL" id="CAI3999358.1"/>
    </source>
</evidence>
<dbReference type="Proteomes" id="UP001152797">
    <property type="component" value="Unassembled WGS sequence"/>
</dbReference>
<dbReference type="PANTHER" id="PTHR23048:SF0">
    <property type="entry name" value="CALMODULIN LIKE 3"/>
    <property type="match status" value="1"/>
</dbReference>
<keyword evidence="2" id="KW-0479">Metal-binding</keyword>
<feature type="domain" description="EF-hand" evidence="7">
    <location>
        <begin position="488"/>
        <end position="523"/>
    </location>
</feature>
<feature type="non-terminal residue" evidence="8">
    <location>
        <position position="905"/>
    </location>
</feature>
<dbReference type="SMART" id="SM00054">
    <property type="entry name" value="EFh"/>
    <property type="match status" value="7"/>
</dbReference>
<evidence type="ECO:0000256" key="5">
    <source>
        <dbReference type="ARBA" id="ARBA00022990"/>
    </source>
</evidence>
<dbReference type="InterPro" id="IPR018247">
    <property type="entry name" value="EF_Hand_1_Ca_BS"/>
</dbReference>
<dbReference type="EMBL" id="CAMXCT020002617">
    <property type="protein sequence ID" value="CAL1152733.1"/>
    <property type="molecule type" value="Genomic_DNA"/>
</dbReference>
<name>A0A9P1CX82_9DINO</name>
<dbReference type="Pfam" id="PF13202">
    <property type="entry name" value="EF-hand_5"/>
    <property type="match status" value="1"/>
</dbReference>
<feature type="compositionally biased region" description="Pro residues" evidence="6">
    <location>
        <begin position="881"/>
        <end position="895"/>
    </location>
</feature>
<feature type="domain" description="EF-hand" evidence="7">
    <location>
        <begin position="214"/>
        <end position="249"/>
    </location>
</feature>
<evidence type="ECO:0000256" key="1">
    <source>
        <dbReference type="ARBA" id="ARBA00020786"/>
    </source>
</evidence>
<comment type="caution">
    <text evidence="8">The sequence shown here is derived from an EMBL/GenBank/DDBJ whole genome shotgun (WGS) entry which is preliminary data.</text>
</comment>
<dbReference type="OrthoDB" id="26525at2759"/>
<evidence type="ECO:0000313" key="10">
    <source>
        <dbReference type="Proteomes" id="UP001152797"/>
    </source>
</evidence>
<dbReference type="PROSITE" id="PS50222">
    <property type="entry name" value="EF_HAND_2"/>
    <property type="match status" value="5"/>
</dbReference>
<keyword evidence="4" id="KW-0106">Calcium</keyword>
<evidence type="ECO:0000256" key="2">
    <source>
        <dbReference type="ARBA" id="ARBA00022723"/>
    </source>
</evidence>
<dbReference type="Gene3D" id="1.10.238.10">
    <property type="entry name" value="EF-hand"/>
    <property type="match status" value="4"/>
</dbReference>
<dbReference type="GO" id="GO:0016460">
    <property type="term" value="C:myosin II complex"/>
    <property type="evidence" value="ECO:0007669"/>
    <property type="project" value="TreeGrafter"/>
</dbReference>
<evidence type="ECO:0000256" key="4">
    <source>
        <dbReference type="ARBA" id="ARBA00022837"/>
    </source>
</evidence>
<keyword evidence="3" id="KW-0677">Repeat</keyword>
<reference evidence="9 10" key="2">
    <citation type="submission" date="2024-05" db="EMBL/GenBank/DDBJ databases">
        <authorList>
            <person name="Chen Y."/>
            <person name="Shah S."/>
            <person name="Dougan E. K."/>
            <person name="Thang M."/>
            <person name="Chan C."/>
        </authorList>
    </citation>
    <scope>NUCLEOTIDE SEQUENCE [LARGE SCALE GENOMIC DNA]</scope>
</reference>
<dbReference type="GO" id="GO:0005509">
    <property type="term" value="F:calcium ion binding"/>
    <property type="evidence" value="ECO:0007669"/>
    <property type="project" value="InterPro"/>
</dbReference>
<dbReference type="CDD" id="cd00051">
    <property type="entry name" value="EFh"/>
    <property type="match status" value="2"/>
</dbReference>
<organism evidence="8">
    <name type="scientific">Cladocopium goreaui</name>
    <dbReference type="NCBI Taxonomy" id="2562237"/>
    <lineage>
        <taxon>Eukaryota</taxon>
        <taxon>Sar</taxon>
        <taxon>Alveolata</taxon>
        <taxon>Dinophyceae</taxon>
        <taxon>Suessiales</taxon>
        <taxon>Symbiodiniaceae</taxon>
        <taxon>Cladocopium</taxon>
    </lineage>
</organism>
<gene>
    <name evidence="8" type="ORF">C1SCF055_LOCUS25564</name>
</gene>
<reference evidence="8" key="1">
    <citation type="submission" date="2022-10" db="EMBL/GenBank/DDBJ databases">
        <authorList>
            <person name="Chen Y."/>
            <person name="Dougan E. K."/>
            <person name="Chan C."/>
            <person name="Rhodes N."/>
            <person name="Thang M."/>
        </authorList>
    </citation>
    <scope>NUCLEOTIDE SEQUENCE</scope>
</reference>
<feature type="region of interest" description="Disordered" evidence="6">
    <location>
        <begin position="47"/>
        <end position="75"/>
    </location>
</feature>
<feature type="domain" description="EF-hand" evidence="7">
    <location>
        <begin position="698"/>
        <end position="733"/>
    </location>
</feature>
<dbReference type="SUPFAM" id="SSF47473">
    <property type="entry name" value="EF-hand"/>
    <property type="match status" value="3"/>
</dbReference>
<feature type="domain" description="EF-hand" evidence="7">
    <location>
        <begin position="524"/>
        <end position="559"/>
    </location>
</feature>